<proteinExistence type="inferred from homology"/>
<dbReference type="Pfam" id="PF06013">
    <property type="entry name" value="WXG100"/>
    <property type="match status" value="1"/>
</dbReference>
<gene>
    <name evidence="2" type="ordered locus">NOCYR_0891</name>
</gene>
<dbReference type="NCBIfam" id="TIGR03930">
    <property type="entry name" value="WXG100_ESAT6"/>
    <property type="match status" value="1"/>
</dbReference>
<dbReference type="eggNOG" id="COG4842">
    <property type="taxonomic scope" value="Bacteria"/>
</dbReference>
<dbReference type="HOGENOM" id="CLU_151185_3_4_11"/>
<dbReference type="STRING" id="1127134.NOCYR_0891"/>
<name>H6R0S8_NOCCG</name>
<dbReference type="InterPro" id="IPR036689">
    <property type="entry name" value="ESAT-6-like_sf"/>
</dbReference>
<dbReference type="KEGG" id="ncy:NOCYR_0891"/>
<dbReference type="InterPro" id="IPR010310">
    <property type="entry name" value="T7SS_ESAT-6-like"/>
</dbReference>
<keyword evidence="3" id="KW-1185">Reference proteome</keyword>
<sequence length="95" mass="10302">MDVINYDKGQMIQLSADLKTSVARLDETNQELKNYVAGLLGSWESGASGAYADAQNKWNTAHQELRDTLLRIAKVVEDGAIDMSGTDAAAASKWV</sequence>
<organism evidence="2 3">
    <name type="scientific">Nocardia cyriacigeorgica (strain GUH-2)</name>
    <dbReference type="NCBI Taxonomy" id="1127134"/>
    <lineage>
        <taxon>Bacteria</taxon>
        <taxon>Bacillati</taxon>
        <taxon>Actinomycetota</taxon>
        <taxon>Actinomycetes</taxon>
        <taxon>Mycobacteriales</taxon>
        <taxon>Nocardiaceae</taxon>
        <taxon>Nocardia</taxon>
    </lineage>
</organism>
<comment type="similarity">
    <text evidence="1">Belongs to the WXG100 family.</text>
</comment>
<evidence type="ECO:0000256" key="1">
    <source>
        <dbReference type="RuleBase" id="RU362001"/>
    </source>
</evidence>
<dbReference type="OrthoDB" id="3387628at2"/>
<reference evidence="2 3" key="1">
    <citation type="journal article" date="2012" name="J. Bacteriol.">
        <title>Genome sequence of the human- and animal-pathogenic strain Nocardia cyriacigeorgica GUH-2.</title>
        <authorList>
            <person name="Zoropogui A."/>
            <person name="Pujic P."/>
            <person name="Normand P."/>
            <person name="Barbe V."/>
            <person name="Beaman B."/>
            <person name="Beaman L."/>
            <person name="Boiron P."/>
            <person name="Colinon C."/>
            <person name="Deredjian A."/>
            <person name="Graindorge A."/>
            <person name="Mangenot S."/>
            <person name="Nazaret S."/>
            <person name="Neto M."/>
            <person name="Petit S."/>
            <person name="Roche D."/>
            <person name="Vallenet D."/>
            <person name="Rodriguez-Nava V."/>
            <person name="Richard Y."/>
            <person name="Cournoyer B."/>
            <person name="Blaha D."/>
        </authorList>
    </citation>
    <scope>NUCLEOTIDE SEQUENCE [LARGE SCALE GENOMIC DNA]</scope>
    <source>
        <strain evidence="2 3">GUH-2</strain>
    </source>
</reference>
<evidence type="ECO:0000313" key="2">
    <source>
        <dbReference type="EMBL" id="CCF61702.1"/>
    </source>
</evidence>
<dbReference type="SUPFAM" id="SSF140453">
    <property type="entry name" value="EsxAB dimer-like"/>
    <property type="match status" value="1"/>
</dbReference>
<dbReference type="EMBL" id="FO082843">
    <property type="protein sequence ID" value="CCF61702.1"/>
    <property type="molecule type" value="Genomic_DNA"/>
</dbReference>
<protein>
    <recommendedName>
        <fullName evidence="1">ESAT-6-like protein</fullName>
    </recommendedName>
</protein>
<dbReference type="Gene3D" id="1.10.287.1060">
    <property type="entry name" value="ESAT-6-like"/>
    <property type="match status" value="1"/>
</dbReference>
<dbReference type="AlphaFoldDB" id="H6R0S8"/>
<evidence type="ECO:0000313" key="3">
    <source>
        <dbReference type="Proteomes" id="UP000008190"/>
    </source>
</evidence>
<dbReference type="Proteomes" id="UP000008190">
    <property type="component" value="Chromosome"/>
</dbReference>
<accession>H6R0S8</accession>
<dbReference type="RefSeq" id="WP_014349170.1">
    <property type="nucleotide sequence ID" value="NC_016887.1"/>
</dbReference>